<sequence length="219" mass="23368">MHPKAFIPAILLAGQAVNAVALPATTVTLHSVITRTTVVPATTEAAGSNPSNAATPARFSPSADDTTVVALSSFSDASPSRMTQLTVTVTERVLFPIVVTVTKSLCPTSTSEMALSTSAVPSTTSSVVPSSTVTPSSSAQSHIKNGRSYIPIFLRPPGWSHVPVLLHPPGWSYIPVFVHPPGWSHVPVFLHFASWTYIPVLVHSSVRLRVILTWMRWKA</sequence>
<dbReference type="STRING" id="1043002.A0A074XF39"/>
<name>A0A074XF39_AURPU</name>
<dbReference type="OrthoDB" id="3932960at2759"/>
<evidence type="ECO:0000313" key="3">
    <source>
        <dbReference type="Proteomes" id="UP000030706"/>
    </source>
</evidence>
<gene>
    <name evidence="2" type="ORF">M438DRAFT_335758</name>
</gene>
<protein>
    <recommendedName>
        <fullName evidence="4">REJ domain-containing protein</fullName>
    </recommendedName>
</protein>
<reference evidence="2 3" key="1">
    <citation type="journal article" date="2014" name="BMC Genomics">
        <title>Genome sequencing of four Aureobasidium pullulans varieties: biotechnological potential, stress tolerance, and description of new species.</title>
        <authorList>
            <person name="Gostin Ar C."/>
            <person name="Ohm R.A."/>
            <person name="Kogej T."/>
            <person name="Sonjak S."/>
            <person name="Turk M."/>
            <person name="Zajc J."/>
            <person name="Zalar P."/>
            <person name="Grube M."/>
            <person name="Sun H."/>
            <person name="Han J."/>
            <person name="Sharma A."/>
            <person name="Chiniquy J."/>
            <person name="Ngan C.Y."/>
            <person name="Lipzen A."/>
            <person name="Barry K."/>
            <person name="Grigoriev I.V."/>
            <person name="Gunde-Cimerman N."/>
        </authorList>
    </citation>
    <scope>NUCLEOTIDE SEQUENCE [LARGE SCALE GENOMIC DNA]</scope>
    <source>
        <strain evidence="2 3">EXF-150</strain>
    </source>
</reference>
<evidence type="ECO:0000256" key="1">
    <source>
        <dbReference type="SAM" id="SignalP"/>
    </source>
</evidence>
<dbReference type="GeneID" id="40746141"/>
<dbReference type="EMBL" id="KL584983">
    <property type="protein sequence ID" value="KEQ84043.1"/>
    <property type="molecule type" value="Genomic_DNA"/>
</dbReference>
<dbReference type="Proteomes" id="UP000030706">
    <property type="component" value="Unassembled WGS sequence"/>
</dbReference>
<evidence type="ECO:0000313" key="2">
    <source>
        <dbReference type="EMBL" id="KEQ84043.1"/>
    </source>
</evidence>
<keyword evidence="3" id="KW-1185">Reference proteome</keyword>
<dbReference type="HOGENOM" id="CLU_1261260_0_0_1"/>
<dbReference type="RefSeq" id="XP_029760230.1">
    <property type="nucleotide sequence ID" value="XM_029903835.1"/>
</dbReference>
<organism evidence="2 3">
    <name type="scientific">Aureobasidium pullulans EXF-150</name>
    <dbReference type="NCBI Taxonomy" id="1043002"/>
    <lineage>
        <taxon>Eukaryota</taxon>
        <taxon>Fungi</taxon>
        <taxon>Dikarya</taxon>
        <taxon>Ascomycota</taxon>
        <taxon>Pezizomycotina</taxon>
        <taxon>Dothideomycetes</taxon>
        <taxon>Dothideomycetidae</taxon>
        <taxon>Dothideales</taxon>
        <taxon>Saccotheciaceae</taxon>
        <taxon>Aureobasidium</taxon>
    </lineage>
</organism>
<keyword evidence="1" id="KW-0732">Signal</keyword>
<evidence type="ECO:0008006" key="4">
    <source>
        <dbReference type="Google" id="ProtNLM"/>
    </source>
</evidence>
<feature type="signal peptide" evidence="1">
    <location>
        <begin position="1"/>
        <end position="21"/>
    </location>
</feature>
<feature type="chain" id="PRO_5001702282" description="REJ domain-containing protein" evidence="1">
    <location>
        <begin position="22"/>
        <end position="219"/>
    </location>
</feature>
<dbReference type="AlphaFoldDB" id="A0A074XF39"/>
<proteinExistence type="predicted"/>
<accession>A0A074XF39</accession>